<reference evidence="6 7" key="1">
    <citation type="journal article" date="2023" name="Elife">
        <title>Identification of key yeast species and microbe-microbe interactions impacting larval growth of Drosophila in the wild.</title>
        <authorList>
            <person name="Mure A."/>
            <person name="Sugiura Y."/>
            <person name="Maeda R."/>
            <person name="Honda K."/>
            <person name="Sakurai N."/>
            <person name="Takahashi Y."/>
            <person name="Watada M."/>
            <person name="Katoh T."/>
            <person name="Gotoh A."/>
            <person name="Gotoh Y."/>
            <person name="Taniguchi I."/>
            <person name="Nakamura K."/>
            <person name="Hayashi T."/>
            <person name="Katayama T."/>
            <person name="Uemura T."/>
            <person name="Hattori Y."/>
        </authorList>
    </citation>
    <scope>NUCLEOTIDE SEQUENCE [LARGE SCALE GENOMIC DNA]</scope>
    <source>
        <strain evidence="6 7">SB-73</strain>
    </source>
</reference>
<dbReference type="PANTHER" id="PTHR15245">
    <property type="entry name" value="SYMPLEKIN-RELATED"/>
    <property type="match status" value="1"/>
</dbReference>
<dbReference type="InterPro" id="IPR011989">
    <property type="entry name" value="ARM-like"/>
</dbReference>
<dbReference type="GO" id="GO:0005847">
    <property type="term" value="C:mRNA cleavage and polyadenylation specificity factor complex"/>
    <property type="evidence" value="ECO:0007669"/>
    <property type="project" value="TreeGrafter"/>
</dbReference>
<dbReference type="Pfam" id="PF11935">
    <property type="entry name" value="SYMPK_PTA1_N"/>
    <property type="match status" value="1"/>
</dbReference>
<dbReference type="Proteomes" id="UP001362899">
    <property type="component" value="Unassembled WGS sequence"/>
</dbReference>
<dbReference type="Gene3D" id="1.25.10.10">
    <property type="entry name" value="Leucine-rich Repeat Variant"/>
    <property type="match status" value="1"/>
</dbReference>
<dbReference type="InterPro" id="IPR032460">
    <property type="entry name" value="Symplekin/Pta1_N"/>
</dbReference>
<dbReference type="PANTHER" id="PTHR15245:SF20">
    <property type="entry name" value="SYMPLEKIN"/>
    <property type="match status" value="1"/>
</dbReference>
<evidence type="ECO:0000259" key="5">
    <source>
        <dbReference type="Pfam" id="PF11935"/>
    </source>
</evidence>
<evidence type="ECO:0000256" key="3">
    <source>
        <dbReference type="ARBA" id="ARBA00023242"/>
    </source>
</evidence>
<keyword evidence="2" id="KW-0507">mRNA processing</keyword>
<evidence type="ECO:0000313" key="7">
    <source>
        <dbReference type="Proteomes" id="UP001362899"/>
    </source>
</evidence>
<accession>A0AAV5RK61</accession>
<keyword evidence="3" id="KW-0539">Nucleus</keyword>
<name>A0AAV5RK61_STABA</name>
<feature type="region of interest" description="Disordered" evidence="4">
    <location>
        <begin position="357"/>
        <end position="429"/>
    </location>
</feature>
<feature type="compositionally biased region" description="Basic and acidic residues" evidence="4">
    <location>
        <begin position="366"/>
        <end position="379"/>
    </location>
</feature>
<dbReference type="AlphaFoldDB" id="A0AAV5RK61"/>
<keyword evidence="7" id="KW-1185">Reference proteome</keyword>
<dbReference type="EMBL" id="BTGC01000008">
    <property type="protein sequence ID" value="GMM51780.1"/>
    <property type="molecule type" value="Genomic_DNA"/>
</dbReference>
<dbReference type="InterPro" id="IPR021850">
    <property type="entry name" value="Symplekin/Pta1"/>
</dbReference>
<dbReference type="GO" id="GO:0006397">
    <property type="term" value="P:mRNA processing"/>
    <property type="evidence" value="ECO:0007669"/>
    <property type="project" value="UniProtKB-KW"/>
</dbReference>
<gene>
    <name evidence="6" type="ORF">DASB73_027430</name>
</gene>
<feature type="domain" description="Symplekin/Pta1 N-terminal" evidence="5">
    <location>
        <begin position="80"/>
        <end position="261"/>
    </location>
</feature>
<protein>
    <submittedName>
        <fullName evidence="6">RNA-processing protein</fullName>
    </submittedName>
</protein>
<comment type="caution">
    <text evidence="6">The sequence shown here is derived from an EMBL/GenBank/DDBJ whole genome shotgun (WGS) entry which is preliminary data.</text>
</comment>
<evidence type="ECO:0000256" key="4">
    <source>
        <dbReference type="SAM" id="MobiDB-lite"/>
    </source>
</evidence>
<feature type="compositionally biased region" description="Low complexity" evidence="4">
    <location>
        <begin position="392"/>
        <end position="404"/>
    </location>
</feature>
<organism evidence="6 7">
    <name type="scientific">Starmerella bacillaris</name>
    <name type="common">Yeast</name>
    <name type="synonym">Candida zemplinina</name>
    <dbReference type="NCBI Taxonomy" id="1247836"/>
    <lineage>
        <taxon>Eukaryota</taxon>
        <taxon>Fungi</taxon>
        <taxon>Dikarya</taxon>
        <taxon>Ascomycota</taxon>
        <taxon>Saccharomycotina</taxon>
        <taxon>Dipodascomycetes</taxon>
        <taxon>Dipodascales</taxon>
        <taxon>Trichomonascaceae</taxon>
        <taxon>Starmerella</taxon>
    </lineage>
</organism>
<evidence type="ECO:0000256" key="1">
    <source>
        <dbReference type="ARBA" id="ARBA00004123"/>
    </source>
</evidence>
<comment type="subcellular location">
    <subcellularLocation>
        <location evidence="1">Nucleus</location>
    </subcellularLocation>
</comment>
<evidence type="ECO:0000256" key="2">
    <source>
        <dbReference type="ARBA" id="ARBA00022664"/>
    </source>
</evidence>
<proteinExistence type="predicted"/>
<sequence>MSVAQLNGARKLVEADPSQYSVLLRSVLPVCDHPDKELRLWCAGFIADYFCTPLVDDNQKTAACADVYPVLKGWIDDTEPSVVKLAICILAETYPRTYSLVFAQGFSYKQQFDESRLLNASALRKWTNDQELGIKVACIKLAQVIVLTHQQTVPHHPVLDNVQLAAEGSTLLDTLLLIFYNNSPLEFPVLSATVNVCVALAVSQPHLAGKIVNRILGFDLSKLPITGSSIQQPLVLRWISKLFKLALHPLAKMYPQIPKYLAGLNAYCTNQSLKRRAEFESSSKRPKISTELLPVGPQPYKSLYNLCDNMLATFYARDLQFELAVTLAVSGLEKIGFDDLNERLDAVEKRILQKEKENANIQKKPTSKDISREPEDLAKDASTNEIPESKPENSSSKPELSNSNQQPTAAAEGFEEDEPAESQVEKGPSRAALEVVVPEELEQYDLVFNRLLGRAPVRLVSRLVARGLGDGSLAKQVSHKKLYAQLVPDFRSQFDAIILWLSEVYYALEDRAMYFELVSQVVDDILPKLEVDDSRIFIRLLSELPEINREIVYKLKSICLDPERAVIGSRAIKFLIMFKPPCRKDCLDLAKELVDAGVTSLQSVVDKYK</sequence>
<evidence type="ECO:0000313" key="6">
    <source>
        <dbReference type="EMBL" id="GMM51780.1"/>
    </source>
</evidence>